<evidence type="ECO:0000313" key="2">
    <source>
        <dbReference type="EMBL" id="PRT55402.1"/>
    </source>
</evidence>
<gene>
    <name evidence="2" type="ORF">B9G98_03022</name>
</gene>
<keyword evidence="3" id="KW-1185">Reference proteome</keyword>
<reference evidence="2 3" key="1">
    <citation type="submission" date="2017-04" db="EMBL/GenBank/DDBJ databases">
        <title>Genome sequencing of [Candida] sorbophila.</title>
        <authorList>
            <person name="Ahn J.O."/>
        </authorList>
    </citation>
    <scope>NUCLEOTIDE SEQUENCE [LARGE SCALE GENOMIC DNA]</scope>
    <source>
        <strain evidence="2 3">DS02</strain>
    </source>
</reference>
<dbReference type="CDD" id="cd08249">
    <property type="entry name" value="enoyl_reductase_like"/>
    <property type="match status" value="1"/>
</dbReference>
<dbReference type="InterPro" id="IPR020843">
    <property type="entry name" value="ER"/>
</dbReference>
<dbReference type="Proteomes" id="UP000238350">
    <property type="component" value="Unassembled WGS sequence"/>
</dbReference>
<accession>A0A2T0FK94</accession>
<dbReference type="Gene3D" id="3.90.180.10">
    <property type="entry name" value="Medium-chain alcohol dehydrogenases, catalytic domain"/>
    <property type="match status" value="1"/>
</dbReference>
<dbReference type="PANTHER" id="PTHR45348:SF2">
    <property type="entry name" value="ZINC-TYPE ALCOHOL DEHYDROGENASE-LIKE PROTEIN C2E1P3.01"/>
    <property type="match status" value="1"/>
</dbReference>
<dbReference type="Pfam" id="PF00107">
    <property type="entry name" value="ADH_zinc_N"/>
    <property type="match status" value="1"/>
</dbReference>
<dbReference type="SMART" id="SM00829">
    <property type="entry name" value="PKS_ER"/>
    <property type="match status" value="1"/>
</dbReference>
<comment type="caution">
    <text evidence="2">The sequence shown here is derived from an EMBL/GenBank/DDBJ whole genome shotgun (WGS) entry which is preliminary data.</text>
</comment>
<dbReference type="SUPFAM" id="SSF51735">
    <property type="entry name" value="NAD(P)-binding Rossmann-fold domains"/>
    <property type="match status" value="1"/>
</dbReference>
<dbReference type="InterPro" id="IPR013149">
    <property type="entry name" value="ADH-like_C"/>
</dbReference>
<dbReference type="InterPro" id="IPR011032">
    <property type="entry name" value="GroES-like_sf"/>
</dbReference>
<name>A0A2T0FK94_9ASCO</name>
<dbReference type="SUPFAM" id="SSF50129">
    <property type="entry name" value="GroES-like"/>
    <property type="match status" value="1"/>
</dbReference>
<dbReference type="Gene3D" id="3.40.50.720">
    <property type="entry name" value="NAD(P)-binding Rossmann-like Domain"/>
    <property type="match status" value="1"/>
</dbReference>
<feature type="domain" description="Enoyl reductase (ER)" evidence="1">
    <location>
        <begin position="9"/>
        <end position="355"/>
    </location>
</feature>
<dbReference type="InterPro" id="IPR036291">
    <property type="entry name" value="NAD(P)-bd_dom_sf"/>
</dbReference>
<dbReference type="Pfam" id="PF08240">
    <property type="entry name" value="ADH_N"/>
    <property type="match status" value="1"/>
</dbReference>
<dbReference type="EMBL" id="NDIQ01000021">
    <property type="protein sequence ID" value="PRT55402.1"/>
    <property type="molecule type" value="Genomic_DNA"/>
</dbReference>
<proteinExistence type="predicted"/>
<dbReference type="RefSeq" id="XP_024665347.1">
    <property type="nucleotide sequence ID" value="XM_024809579.1"/>
</dbReference>
<dbReference type="InterPro" id="IPR013154">
    <property type="entry name" value="ADH-like_N"/>
</dbReference>
<evidence type="ECO:0000313" key="3">
    <source>
        <dbReference type="Proteomes" id="UP000238350"/>
    </source>
</evidence>
<dbReference type="STRING" id="45607.A0A2T0FK94"/>
<protein>
    <recommendedName>
        <fullName evidence="1">Enoyl reductase (ER) domain-containing protein</fullName>
    </recommendedName>
</protein>
<dbReference type="PANTHER" id="PTHR45348">
    <property type="entry name" value="HYPOTHETICAL OXIDOREDUCTASE (EUROFUNG)"/>
    <property type="match status" value="1"/>
</dbReference>
<dbReference type="AlphaFoldDB" id="A0A2T0FK94"/>
<evidence type="ECO:0000259" key="1">
    <source>
        <dbReference type="SMART" id="SM00829"/>
    </source>
</evidence>
<dbReference type="GO" id="GO:0016651">
    <property type="term" value="F:oxidoreductase activity, acting on NAD(P)H"/>
    <property type="evidence" value="ECO:0007669"/>
    <property type="project" value="InterPro"/>
</dbReference>
<organism evidence="2 3">
    <name type="scientific">Wickerhamiella sorbophila</name>
    <dbReference type="NCBI Taxonomy" id="45607"/>
    <lineage>
        <taxon>Eukaryota</taxon>
        <taxon>Fungi</taxon>
        <taxon>Dikarya</taxon>
        <taxon>Ascomycota</taxon>
        <taxon>Saccharomycotina</taxon>
        <taxon>Dipodascomycetes</taxon>
        <taxon>Dipodascales</taxon>
        <taxon>Trichomonascaceae</taxon>
        <taxon>Wickerhamiella</taxon>
    </lineage>
</organism>
<dbReference type="InterPro" id="IPR047122">
    <property type="entry name" value="Trans-enoyl_RdTase-like"/>
</dbReference>
<sequence>MSTRTLWYAVNKELVKKQVPVPTLDAGEVLVKVKAIAFNPTDYKHLDFGIAQNSGLGCDFSGDIAEVGSGVSLVKVGDSVSGMISGGNDERPERGSFTDFVKVHETQVFKFNSLKIDGSKEIPAGAPTTYEQAASLGACLATTAFAYESYNRWDTSKKNSQSGYALIYGGVSSLGFMAGQVAKYLGFNVIAVASSKHKDLLKLVGITHVVDYHDEDWVEQARKIGGDDIVYAYDTISFADTLSLVCKAVSTTKPVKINVSLPGTPEPENLGKNITIDAPLTYLMSDPYKIFGPRRIEGEPHFMKDAPTNIAHANKLLAEGVITALPVTVVGEGIDAIPAGINAIRKGVSGEKVVITL</sequence>
<dbReference type="GeneID" id="36516770"/>
<dbReference type="OrthoDB" id="9992527at2759"/>